<dbReference type="OrthoDB" id="2409126at2759"/>
<dbReference type="Proteomes" id="UP000789396">
    <property type="component" value="Unassembled WGS sequence"/>
</dbReference>
<reference evidence="2" key="1">
    <citation type="submission" date="2021-06" db="EMBL/GenBank/DDBJ databases">
        <authorList>
            <person name="Kallberg Y."/>
            <person name="Tangrot J."/>
            <person name="Rosling A."/>
        </authorList>
    </citation>
    <scope>NUCLEOTIDE SEQUENCE</scope>
    <source>
        <strain evidence="2">IN212</strain>
    </source>
</reference>
<keyword evidence="3" id="KW-1185">Reference proteome</keyword>
<name>A0A9N9JLN8_9GLOM</name>
<evidence type="ECO:0000313" key="3">
    <source>
        <dbReference type="Proteomes" id="UP000789396"/>
    </source>
</evidence>
<sequence length="147" mass="16893">DYIDLVYGPALSENIDETNETDEAEETDSSTNSNIEDSEASSDNYCDSKNICHKIRKNKSQDKVKAAIYLSLDEWWDIPEEIAVLAMILDPRLKGLRFVDQDERISIQEKLKKKYQDLINNQDNILSAPQNIFVNQNNDTNADIMFD</sequence>
<feature type="non-terminal residue" evidence="2">
    <location>
        <position position="1"/>
    </location>
</feature>
<organism evidence="2 3">
    <name type="scientific">Racocetra fulgida</name>
    <dbReference type="NCBI Taxonomy" id="60492"/>
    <lineage>
        <taxon>Eukaryota</taxon>
        <taxon>Fungi</taxon>
        <taxon>Fungi incertae sedis</taxon>
        <taxon>Mucoromycota</taxon>
        <taxon>Glomeromycotina</taxon>
        <taxon>Glomeromycetes</taxon>
        <taxon>Diversisporales</taxon>
        <taxon>Gigasporaceae</taxon>
        <taxon>Racocetra</taxon>
    </lineage>
</organism>
<dbReference type="AlphaFoldDB" id="A0A9N9JLN8"/>
<feature type="compositionally biased region" description="Acidic residues" evidence="1">
    <location>
        <begin position="14"/>
        <end position="28"/>
    </location>
</feature>
<gene>
    <name evidence="2" type="ORF">RFULGI_LOCUS15962</name>
</gene>
<accession>A0A9N9JLN8</accession>
<evidence type="ECO:0000256" key="1">
    <source>
        <dbReference type="SAM" id="MobiDB-lite"/>
    </source>
</evidence>
<feature type="region of interest" description="Disordered" evidence="1">
    <location>
        <begin position="1"/>
        <end position="44"/>
    </location>
</feature>
<dbReference type="EMBL" id="CAJVPZ010054000">
    <property type="protein sequence ID" value="CAG8782617.1"/>
    <property type="molecule type" value="Genomic_DNA"/>
</dbReference>
<proteinExistence type="predicted"/>
<comment type="caution">
    <text evidence="2">The sequence shown here is derived from an EMBL/GenBank/DDBJ whole genome shotgun (WGS) entry which is preliminary data.</text>
</comment>
<protein>
    <submittedName>
        <fullName evidence="2">9020_t:CDS:1</fullName>
    </submittedName>
</protein>
<feature type="non-terminal residue" evidence="2">
    <location>
        <position position="147"/>
    </location>
</feature>
<evidence type="ECO:0000313" key="2">
    <source>
        <dbReference type="EMBL" id="CAG8782617.1"/>
    </source>
</evidence>